<dbReference type="EMBL" id="CP020477">
    <property type="protein sequence ID" value="ARM75584.1"/>
    <property type="molecule type" value="Genomic_DNA"/>
</dbReference>
<dbReference type="Proteomes" id="UP000193404">
    <property type="component" value="Chromosome"/>
</dbReference>
<organism evidence="10 11">
    <name type="scientific">Acidianus manzaensis</name>
    <dbReference type="NCBI Taxonomy" id="282676"/>
    <lineage>
        <taxon>Archaea</taxon>
        <taxon>Thermoproteota</taxon>
        <taxon>Thermoprotei</taxon>
        <taxon>Sulfolobales</taxon>
        <taxon>Sulfolobaceae</taxon>
        <taxon>Acidianus</taxon>
    </lineage>
</organism>
<feature type="transmembrane region" description="Helical" evidence="8">
    <location>
        <begin position="121"/>
        <end position="141"/>
    </location>
</feature>
<dbReference type="AlphaFoldDB" id="A0A1W6JZG5"/>
<comment type="subcellular location">
    <subcellularLocation>
        <location evidence="1">Membrane</location>
        <topology evidence="1">Multi-pass membrane protein</topology>
    </subcellularLocation>
</comment>
<keyword evidence="6 8" id="KW-0472">Membrane</keyword>
<feature type="transmembrane region" description="Helical" evidence="8">
    <location>
        <begin position="173"/>
        <end position="196"/>
    </location>
</feature>
<dbReference type="InterPro" id="IPR017825">
    <property type="entry name" value="Lycopene_cyclase_dom"/>
</dbReference>
<keyword evidence="3 8" id="KW-0812">Transmembrane</keyword>
<feature type="domain" description="Lycopene cyclase" evidence="9">
    <location>
        <begin position="141"/>
        <end position="231"/>
    </location>
</feature>
<dbReference type="GO" id="GO:0016872">
    <property type="term" value="F:intramolecular lyase activity"/>
    <property type="evidence" value="ECO:0007669"/>
    <property type="project" value="InterPro"/>
</dbReference>
<feature type="transmembrane region" description="Helical" evidence="8">
    <location>
        <begin position="147"/>
        <end position="166"/>
    </location>
</feature>
<evidence type="ECO:0000256" key="5">
    <source>
        <dbReference type="ARBA" id="ARBA00022989"/>
    </source>
</evidence>
<evidence type="ECO:0000256" key="7">
    <source>
        <dbReference type="ARBA" id="ARBA00023235"/>
    </source>
</evidence>
<feature type="transmembrane region" description="Helical" evidence="8">
    <location>
        <begin position="84"/>
        <end position="101"/>
    </location>
</feature>
<feature type="transmembrane region" description="Helical" evidence="8">
    <location>
        <begin position="12"/>
        <end position="31"/>
    </location>
</feature>
<comment type="pathway">
    <text evidence="2">Carotenoid biosynthesis.</text>
</comment>
<dbReference type="Pfam" id="PF18916">
    <property type="entry name" value="Lycopene_cyc"/>
    <property type="match status" value="2"/>
</dbReference>
<evidence type="ECO:0000313" key="10">
    <source>
        <dbReference type="EMBL" id="ARM75584.1"/>
    </source>
</evidence>
<evidence type="ECO:0000256" key="4">
    <source>
        <dbReference type="ARBA" id="ARBA00022746"/>
    </source>
</evidence>
<dbReference type="KEGG" id="aman:B6F84_05725"/>
<dbReference type="GO" id="GO:0016117">
    <property type="term" value="P:carotenoid biosynthetic process"/>
    <property type="evidence" value="ECO:0007669"/>
    <property type="project" value="UniProtKB-KW"/>
</dbReference>
<keyword evidence="4" id="KW-0125">Carotenoid biosynthesis</keyword>
<evidence type="ECO:0000256" key="2">
    <source>
        <dbReference type="ARBA" id="ARBA00004829"/>
    </source>
</evidence>
<keyword evidence="5 8" id="KW-1133">Transmembrane helix</keyword>
<evidence type="ECO:0000256" key="6">
    <source>
        <dbReference type="ARBA" id="ARBA00023136"/>
    </source>
</evidence>
<keyword evidence="7" id="KW-0413">Isomerase</keyword>
<dbReference type="OrthoDB" id="42957at2157"/>
<evidence type="ECO:0000259" key="9">
    <source>
        <dbReference type="Pfam" id="PF18916"/>
    </source>
</evidence>
<dbReference type="STRING" id="282676.B6F84_05725"/>
<feature type="domain" description="Lycopene cyclase" evidence="9">
    <location>
        <begin position="12"/>
        <end position="101"/>
    </location>
</feature>
<name>A0A1W6JZG5_9CREN</name>
<evidence type="ECO:0000256" key="1">
    <source>
        <dbReference type="ARBA" id="ARBA00004141"/>
    </source>
</evidence>
<feature type="transmembrane region" description="Helical" evidence="8">
    <location>
        <begin position="43"/>
        <end position="60"/>
    </location>
</feature>
<evidence type="ECO:0000256" key="8">
    <source>
        <dbReference type="SAM" id="Phobius"/>
    </source>
</evidence>
<proteinExistence type="predicted"/>
<gene>
    <name evidence="10" type="ORF">B6F84_05725</name>
</gene>
<dbReference type="RefSeq" id="WP_148691355.1">
    <property type="nucleotide sequence ID" value="NZ_CP020477.1"/>
</dbReference>
<accession>A0A1W6JZG5</accession>
<dbReference type="GO" id="GO:0045436">
    <property type="term" value="F:lycopene beta cyclase activity"/>
    <property type="evidence" value="ECO:0007669"/>
    <property type="project" value="UniProtKB-ARBA"/>
</dbReference>
<dbReference type="GO" id="GO:0016020">
    <property type="term" value="C:membrane"/>
    <property type="evidence" value="ECO:0007669"/>
    <property type="project" value="UniProtKB-SubCell"/>
</dbReference>
<dbReference type="GeneID" id="41590399"/>
<dbReference type="NCBIfam" id="TIGR03462">
    <property type="entry name" value="CarR_dom_SF"/>
    <property type="match status" value="2"/>
</dbReference>
<sequence length="241" mass="28458">MEIPFLFPRYAYLEIDSLIFFPTLIISLLFLRGKRDYKALIKSILIVSPLYLAWDFIATWKDSWSFNPKYVLGLYVIDLPIEEVIFFFVTPFATLLIYDFLKSYSLKLNNHVNVTRKYKQIIFLISIILIALGIIILPNYSYMGMDLIYLSASLLTSLVVYSKLLLSKIFWEFILLSYIPFFVFDFFLTSLPIVIYGDKSIIGIRVITIPIEDFIYSFSMLTFYITFYEHFRNCNNYENSN</sequence>
<evidence type="ECO:0000313" key="11">
    <source>
        <dbReference type="Proteomes" id="UP000193404"/>
    </source>
</evidence>
<feature type="transmembrane region" description="Helical" evidence="8">
    <location>
        <begin position="202"/>
        <end position="227"/>
    </location>
</feature>
<reference evidence="10 11" key="1">
    <citation type="submission" date="2017-03" db="EMBL/GenBank/DDBJ databases">
        <title>Sulfur activation and transportation mechanism of thermophilic Archaea Acidianus manzaensis YN-25.</title>
        <authorList>
            <person name="Ma Y."/>
            <person name="Yang Y."/>
            <person name="Xia J."/>
        </authorList>
    </citation>
    <scope>NUCLEOTIDE SEQUENCE [LARGE SCALE GENOMIC DNA]</scope>
    <source>
        <strain evidence="10 11">YN-25</strain>
    </source>
</reference>
<evidence type="ECO:0000256" key="3">
    <source>
        <dbReference type="ARBA" id="ARBA00022692"/>
    </source>
</evidence>
<keyword evidence="11" id="KW-1185">Reference proteome</keyword>
<protein>
    <submittedName>
        <fullName evidence="10">Lycopene cyclase</fullName>
    </submittedName>
</protein>